<keyword evidence="9" id="KW-0067">ATP-binding</keyword>
<evidence type="ECO:0000256" key="15">
    <source>
        <dbReference type="SAM" id="Phobius"/>
    </source>
</evidence>
<evidence type="ECO:0000256" key="10">
    <source>
        <dbReference type="ARBA" id="ARBA00022989"/>
    </source>
</evidence>
<keyword evidence="10 15" id="KW-1133">Transmembrane helix</keyword>
<comment type="similarity">
    <text evidence="2">Belongs to the bacterial diacylglycerol kinase family.</text>
</comment>
<comment type="subcellular location">
    <subcellularLocation>
        <location evidence="1">Cell membrane</location>
        <topology evidence="1">Multi-pass membrane protein</topology>
    </subcellularLocation>
</comment>
<keyword evidence="11" id="KW-0443">Lipid metabolism</keyword>
<dbReference type="GO" id="GO:0016301">
    <property type="term" value="F:kinase activity"/>
    <property type="evidence" value="ECO:0007669"/>
    <property type="project" value="UniProtKB-KW"/>
</dbReference>
<keyword evidence="6 15" id="KW-0812">Transmembrane</keyword>
<dbReference type="InterPro" id="IPR033717">
    <property type="entry name" value="UDPK"/>
</dbReference>
<comment type="caution">
    <text evidence="16">The sequence shown here is derived from an EMBL/GenBank/DDBJ whole genome shotgun (WGS) entry which is preliminary data.</text>
</comment>
<dbReference type="PANTHER" id="PTHR34299:SF1">
    <property type="entry name" value="DIACYLGLYCEROL KINASE"/>
    <property type="match status" value="1"/>
</dbReference>
<keyword evidence="13" id="KW-0594">Phospholipid biosynthesis</keyword>
<evidence type="ECO:0000256" key="12">
    <source>
        <dbReference type="ARBA" id="ARBA00023136"/>
    </source>
</evidence>
<dbReference type="Gene3D" id="1.10.287.3610">
    <property type="match status" value="1"/>
</dbReference>
<proteinExistence type="inferred from homology"/>
<accession>A0ABQ5ML29</accession>
<sequence length="119" mass="12911">MLNFLKNRIKSFGFAFKGILHLLSSEPNSKVHLVAAITITVVGFMVKLSATEWILQTLAIALVISMEAINTAVEKLCDFVHPEQHKKIGIIKDLAAGAVLVTAIAAIIIGAIIYLPKFL</sequence>
<dbReference type="PANTHER" id="PTHR34299">
    <property type="entry name" value="DIACYLGLYCEROL KINASE"/>
    <property type="match status" value="1"/>
</dbReference>
<evidence type="ECO:0000256" key="11">
    <source>
        <dbReference type="ARBA" id="ARBA00023098"/>
    </source>
</evidence>
<evidence type="ECO:0000256" key="4">
    <source>
        <dbReference type="ARBA" id="ARBA00022516"/>
    </source>
</evidence>
<evidence type="ECO:0000256" key="5">
    <source>
        <dbReference type="ARBA" id="ARBA00022679"/>
    </source>
</evidence>
<dbReference type="RefSeq" id="WP_281765725.1">
    <property type="nucleotide sequence ID" value="NZ_BRVO01000003.1"/>
</dbReference>
<evidence type="ECO:0000256" key="1">
    <source>
        <dbReference type="ARBA" id="ARBA00004651"/>
    </source>
</evidence>
<evidence type="ECO:0000256" key="14">
    <source>
        <dbReference type="ARBA" id="ARBA00023264"/>
    </source>
</evidence>
<gene>
    <name evidence="16" type="primary">dgkA</name>
    <name evidence="16" type="ORF">Y10_24570</name>
</gene>
<dbReference type="InterPro" id="IPR036945">
    <property type="entry name" value="DAGK_sf"/>
</dbReference>
<reference evidence="16" key="1">
    <citation type="submission" date="2022-07" db="EMBL/GenBank/DDBJ databases">
        <title>Taxonomy of Novel Oxalotrophic and Methylotrophic Bacteria.</title>
        <authorList>
            <person name="Sahin N."/>
            <person name="Tani A."/>
        </authorList>
    </citation>
    <scope>NUCLEOTIDE SEQUENCE</scope>
    <source>
        <strain evidence="16">Y10</strain>
    </source>
</reference>
<dbReference type="Pfam" id="PF01219">
    <property type="entry name" value="DAGK_prokar"/>
    <property type="match status" value="1"/>
</dbReference>
<dbReference type="EMBL" id="BRVO01000003">
    <property type="protein sequence ID" value="GLB50089.1"/>
    <property type="molecule type" value="Genomic_DNA"/>
</dbReference>
<keyword evidence="7" id="KW-0547">Nucleotide-binding</keyword>
<keyword evidence="4" id="KW-0444">Lipid biosynthesis</keyword>
<dbReference type="CDD" id="cd14265">
    <property type="entry name" value="UDPK_IM_like"/>
    <property type="match status" value="1"/>
</dbReference>
<feature type="transmembrane region" description="Helical" evidence="15">
    <location>
        <begin position="94"/>
        <end position="115"/>
    </location>
</feature>
<name>A0ABQ5ML29_9FLAO</name>
<keyword evidence="5" id="KW-0808">Transferase</keyword>
<evidence type="ECO:0000256" key="8">
    <source>
        <dbReference type="ARBA" id="ARBA00022777"/>
    </source>
</evidence>
<keyword evidence="14" id="KW-1208">Phospholipid metabolism</keyword>
<dbReference type="InterPro" id="IPR000829">
    <property type="entry name" value="DAGK"/>
</dbReference>
<evidence type="ECO:0000256" key="9">
    <source>
        <dbReference type="ARBA" id="ARBA00022840"/>
    </source>
</evidence>
<evidence type="ECO:0000313" key="17">
    <source>
        <dbReference type="Proteomes" id="UP001143543"/>
    </source>
</evidence>
<evidence type="ECO:0000313" key="16">
    <source>
        <dbReference type="EMBL" id="GLB50089.1"/>
    </source>
</evidence>
<keyword evidence="17" id="KW-1185">Reference proteome</keyword>
<protein>
    <submittedName>
        <fullName evidence="16">Diacylglycerol kinase</fullName>
    </submittedName>
</protein>
<evidence type="ECO:0000256" key="2">
    <source>
        <dbReference type="ARBA" id="ARBA00005967"/>
    </source>
</evidence>
<keyword evidence="12 15" id="KW-0472">Membrane</keyword>
<evidence type="ECO:0000256" key="3">
    <source>
        <dbReference type="ARBA" id="ARBA00022475"/>
    </source>
</evidence>
<evidence type="ECO:0000256" key="6">
    <source>
        <dbReference type="ARBA" id="ARBA00022692"/>
    </source>
</evidence>
<evidence type="ECO:0000256" key="7">
    <source>
        <dbReference type="ARBA" id="ARBA00022741"/>
    </source>
</evidence>
<dbReference type="Proteomes" id="UP001143543">
    <property type="component" value="Unassembled WGS sequence"/>
</dbReference>
<keyword evidence="8 16" id="KW-0418">Kinase</keyword>
<organism evidence="16 17">
    <name type="scientific">Neptunitalea lumnitzerae</name>
    <dbReference type="NCBI Taxonomy" id="2965509"/>
    <lineage>
        <taxon>Bacteria</taxon>
        <taxon>Pseudomonadati</taxon>
        <taxon>Bacteroidota</taxon>
        <taxon>Flavobacteriia</taxon>
        <taxon>Flavobacteriales</taxon>
        <taxon>Flavobacteriaceae</taxon>
        <taxon>Neptunitalea</taxon>
    </lineage>
</organism>
<keyword evidence="3" id="KW-1003">Cell membrane</keyword>
<evidence type="ECO:0000256" key="13">
    <source>
        <dbReference type="ARBA" id="ARBA00023209"/>
    </source>
</evidence>